<accession>A0ABN6FFS9</accession>
<evidence type="ECO:0000256" key="2">
    <source>
        <dbReference type="ARBA" id="ARBA00023125"/>
    </source>
</evidence>
<keyword evidence="6" id="KW-1185">Reference proteome</keyword>
<dbReference type="InterPro" id="IPR009057">
    <property type="entry name" value="Homeodomain-like_sf"/>
</dbReference>
<organism evidence="5 6">
    <name type="scientific">Sinomonas cyclohexanicum</name>
    <name type="common">Corynebacterium cyclohexanicum</name>
    <dbReference type="NCBI Taxonomy" id="322009"/>
    <lineage>
        <taxon>Bacteria</taxon>
        <taxon>Bacillati</taxon>
        <taxon>Actinomycetota</taxon>
        <taxon>Actinomycetes</taxon>
        <taxon>Micrococcales</taxon>
        <taxon>Micrococcaceae</taxon>
        <taxon>Sinomonas</taxon>
    </lineage>
</organism>
<dbReference type="Pfam" id="PF12833">
    <property type="entry name" value="HTH_18"/>
    <property type="match status" value="1"/>
</dbReference>
<gene>
    <name evidence="5" type="ORF">SCMU_10770</name>
</gene>
<evidence type="ECO:0000313" key="5">
    <source>
        <dbReference type="EMBL" id="BCT75235.1"/>
    </source>
</evidence>
<sequence length="320" mass="34433">MRTDARTRRPGEQPFSDLEACQARVSAAFATASIDSLQTTFSGAMRTHSGAGVRVSRVAISPSLMERSPRHIGARDTSYLVMCLLLSGRATVAQEGRRADLLPGEVSLYDTARPYSVQVDSPIDCIGVVVPREALAVTPRTVDALIASRMRGSDAVTTLARQTITGVEASLSNIPTVAAERAIKGLVDLCEMLYVHHGMSSGLPGGRTHVADMNSILTYIEEHLADPDLSPHAVASAHYISVRKLHKLAQESGISIGGWIRRRRLERCREDLADAALGSLAVGAIGARWGLGNPTHFSTMFRAEFKASPSECRAAHLPRQ</sequence>
<dbReference type="PANTHER" id="PTHR46796">
    <property type="entry name" value="HTH-TYPE TRANSCRIPTIONAL ACTIVATOR RHAS-RELATED"/>
    <property type="match status" value="1"/>
</dbReference>
<proteinExistence type="predicted"/>
<dbReference type="Pfam" id="PF14525">
    <property type="entry name" value="AraC_binding_2"/>
    <property type="match status" value="1"/>
</dbReference>
<dbReference type="Proteomes" id="UP001319861">
    <property type="component" value="Chromosome"/>
</dbReference>
<evidence type="ECO:0000259" key="4">
    <source>
        <dbReference type="PROSITE" id="PS01124"/>
    </source>
</evidence>
<evidence type="ECO:0000256" key="1">
    <source>
        <dbReference type="ARBA" id="ARBA00023015"/>
    </source>
</evidence>
<reference evidence="5 6" key="1">
    <citation type="journal article" date="2021" name="J. Biosci. Bioeng.">
        <title>Identification and characterization of a chc gene cluster responsible for the aromatization pathway of cyclohexanecarboxylate degradation in Sinomonas cyclohexanicum ATCC 51369.</title>
        <authorList>
            <person name="Yamamoto T."/>
            <person name="Hasegawa Y."/>
            <person name="Lau P.C.K."/>
            <person name="Iwaki H."/>
        </authorList>
    </citation>
    <scope>NUCLEOTIDE SEQUENCE [LARGE SCALE GENOMIC DNA]</scope>
    <source>
        <strain evidence="5 6">ATCC 51369</strain>
    </source>
</reference>
<evidence type="ECO:0000256" key="3">
    <source>
        <dbReference type="ARBA" id="ARBA00023163"/>
    </source>
</evidence>
<dbReference type="PANTHER" id="PTHR46796:SF6">
    <property type="entry name" value="ARAC SUBFAMILY"/>
    <property type="match status" value="1"/>
</dbReference>
<evidence type="ECO:0000313" key="6">
    <source>
        <dbReference type="Proteomes" id="UP001319861"/>
    </source>
</evidence>
<dbReference type="InterPro" id="IPR018060">
    <property type="entry name" value="HTH_AraC"/>
</dbReference>
<dbReference type="SUPFAM" id="SSF46689">
    <property type="entry name" value="Homeodomain-like"/>
    <property type="match status" value="1"/>
</dbReference>
<keyword evidence="3" id="KW-0804">Transcription</keyword>
<dbReference type="RefSeq" id="WP_229231999.1">
    <property type="nucleotide sequence ID" value="NZ_AP024525.1"/>
</dbReference>
<keyword evidence="1" id="KW-0805">Transcription regulation</keyword>
<name>A0ABN6FFS9_SINCY</name>
<dbReference type="InterPro" id="IPR035418">
    <property type="entry name" value="AraC-bd_2"/>
</dbReference>
<protein>
    <recommendedName>
        <fullName evidence="4">HTH araC/xylS-type domain-containing protein</fullName>
    </recommendedName>
</protein>
<dbReference type="SMART" id="SM00342">
    <property type="entry name" value="HTH_ARAC"/>
    <property type="match status" value="1"/>
</dbReference>
<feature type="domain" description="HTH araC/xylS-type" evidence="4">
    <location>
        <begin position="214"/>
        <end position="315"/>
    </location>
</feature>
<keyword evidence="2" id="KW-0238">DNA-binding</keyword>
<dbReference type="InterPro" id="IPR050204">
    <property type="entry name" value="AraC_XylS_family_regulators"/>
</dbReference>
<dbReference type="PROSITE" id="PS01124">
    <property type="entry name" value="HTH_ARAC_FAMILY_2"/>
    <property type="match status" value="1"/>
</dbReference>
<dbReference type="EMBL" id="AP024525">
    <property type="protein sequence ID" value="BCT75235.1"/>
    <property type="molecule type" value="Genomic_DNA"/>
</dbReference>
<dbReference type="Gene3D" id="1.10.10.60">
    <property type="entry name" value="Homeodomain-like"/>
    <property type="match status" value="1"/>
</dbReference>